<dbReference type="Proteomes" id="UP001589645">
    <property type="component" value="Unassembled WGS sequence"/>
</dbReference>
<proteinExistence type="predicted"/>
<dbReference type="EMBL" id="JBHMEP010000002">
    <property type="protein sequence ID" value="MFB9135407.1"/>
    <property type="molecule type" value="Genomic_DNA"/>
</dbReference>
<evidence type="ECO:0000313" key="2">
    <source>
        <dbReference type="Proteomes" id="UP001589645"/>
    </source>
</evidence>
<dbReference type="RefSeq" id="WP_390192239.1">
    <property type="nucleotide sequence ID" value="NZ_JBHMEP010000002.1"/>
</dbReference>
<name>A0ABV5HNA0_9VIBR</name>
<reference evidence="1 2" key="1">
    <citation type="submission" date="2024-09" db="EMBL/GenBank/DDBJ databases">
        <authorList>
            <person name="Sun Q."/>
            <person name="Mori K."/>
        </authorList>
    </citation>
    <scope>NUCLEOTIDE SEQUENCE [LARGE SCALE GENOMIC DNA]</scope>
    <source>
        <strain evidence="1 2">CECT 8064</strain>
    </source>
</reference>
<gene>
    <name evidence="1" type="ORF">ACFFUV_10590</name>
</gene>
<evidence type="ECO:0000313" key="1">
    <source>
        <dbReference type="EMBL" id="MFB9135407.1"/>
    </source>
</evidence>
<accession>A0ABV5HNA0</accession>
<keyword evidence="2" id="KW-1185">Reference proteome</keyword>
<evidence type="ECO:0008006" key="3">
    <source>
        <dbReference type="Google" id="ProtNLM"/>
    </source>
</evidence>
<sequence>MTQKILFIIACLALGGCSNSSDEELKNQYISSYIESTTPLFVDELKEQAAKLEMSHQQFESLLDIASQRIERMANCSYDAYQDFPKRYRDTMIRSIVKGDDIRASSLRVNQLIESDMSDGLIAQEKIIRSARRVKESLTQCMQG</sequence>
<protein>
    <recommendedName>
        <fullName evidence="3">Lipoprotein</fullName>
    </recommendedName>
</protein>
<organism evidence="1 2">
    <name type="scientific">Vibrio olivae</name>
    <dbReference type="NCBI Taxonomy" id="1243002"/>
    <lineage>
        <taxon>Bacteria</taxon>
        <taxon>Pseudomonadati</taxon>
        <taxon>Pseudomonadota</taxon>
        <taxon>Gammaproteobacteria</taxon>
        <taxon>Vibrionales</taxon>
        <taxon>Vibrionaceae</taxon>
        <taxon>Vibrio</taxon>
    </lineage>
</organism>
<comment type="caution">
    <text evidence="1">The sequence shown here is derived from an EMBL/GenBank/DDBJ whole genome shotgun (WGS) entry which is preliminary data.</text>
</comment>
<dbReference type="PROSITE" id="PS51257">
    <property type="entry name" value="PROKAR_LIPOPROTEIN"/>
    <property type="match status" value="1"/>
</dbReference>